<dbReference type="Proteomes" id="UP000230767">
    <property type="component" value="Unassembled WGS sequence"/>
</dbReference>
<sequence length="59" mass="6976">MENKNLAKPSRGISTCLAILRFSERKPLSKFSYWAKVAEILKIFLWSKKKFKLKQKMTI</sequence>
<evidence type="ECO:0000313" key="2">
    <source>
        <dbReference type="Proteomes" id="UP000230767"/>
    </source>
</evidence>
<dbReference type="AlphaFoldDB" id="A0A2M7R6R7"/>
<accession>A0A2M7R6R7</accession>
<organism evidence="1 2">
    <name type="scientific">Candidatus Nealsonbacteria bacterium CG_4_10_14_0_8_um_filter_37_14</name>
    <dbReference type="NCBI Taxonomy" id="1974684"/>
    <lineage>
        <taxon>Bacteria</taxon>
        <taxon>Candidatus Nealsoniibacteriota</taxon>
    </lineage>
</organism>
<comment type="caution">
    <text evidence="1">The sequence shown here is derived from an EMBL/GenBank/DDBJ whole genome shotgun (WGS) entry which is preliminary data.</text>
</comment>
<gene>
    <name evidence="1" type="ORF">COY73_02210</name>
</gene>
<proteinExistence type="predicted"/>
<protein>
    <submittedName>
        <fullName evidence="1">Uncharacterized protein</fullName>
    </submittedName>
</protein>
<dbReference type="EMBL" id="PFLW01000055">
    <property type="protein sequence ID" value="PIY89017.1"/>
    <property type="molecule type" value="Genomic_DNA"/>
</dbReference>
<name>A0A2M7R6R7_9BACT</name>
<reference evidence="2" key="1">
    <citation type="submission" date="2017-09" db="EMBL/GenBank/DDBJ databases">
        <title>Depth-based differentiation of microbial function through sediment-hosted aquifers and enrichment of novel symbionts in the deep terrestrial subsurface.</title>
        <authorList>
            <person name="Probst A.J."/>
            <person name="Ladd B."/>
            <person name="Jarett J.K."/>
            <person name="Geller-Mcgrath D.E."/>
            <person name="Sieber C.M.K."/>
            <person name="Emerson J.B."/>
            <person name="Anantharaman K."/>
            <person name="Thomas B.C."/>
            <person name="Malmstrom R."/>
            <person name="Stieglmeier M."/>
            <person name="Klingl A."/>
            <person name="Woyke T."/>
            <person name="Ryan C.M."/>
            <person name="Banfield J.F."/>
        </authorList>
    </citation>
    <scope>NUCLEOTIDE SEQUENCE [LARGE SCALE GENOMIC DNA]</scope>
</reference>
<evidence type="ECO:0000313" key="1">
    <source>
        <dbReference type="EMBL" id="PIY89017.1"/>
    </source>
</evidence>